<keyword evidence="3" id="KW-0547">Nucleotide-binding</keyword>
<dbReference type="InterPro" id="IPR003593">
    <property type="entry name" value="AAA+_ATPase"/>
</dbReference>
<dbReference type="Gene3D" id="3.40.50.300">
    <property type="entry name" value="P-loop containing nucleotide triphosphate hydrolases"/>
    <property type="match status" value="1"/>
</dbReference>
<organism evidence="6 7">
    <name type="scientific">bacterium (Candidatus Blackallbacteria) CG17_big_fil_post_rev_8_21_14_2_50_48_46</name>
    <dbReference type="NCBI Taxonomy" id="2014261"/>
    <lineage>
        <taxon>Bacteria</taxon>
        <taxon>Candidatus Blackallbacteria</taxon>
    </lineage>
</organism>
<evidence type="ECO:0000256" key="3">
    <source>
        <dbReference type="ARBA" id="ARBA00022741"/>
    </source>
</evidence>
<sequence>MIEVKNVSKYYSHHTAVDNLSFSVPKGTILGFLGPNGAGKTTTMRMITGFMAPSEGVIEVAGCDTVTQSMEARKKIGYLPETPPLYNELTVKSYLDFVARLKGLKNSRERKARIDEVAESCWITDVLNKSPQKLSKGYRQRVGLAQAIIHRPEVIVLDEPTIGLDPKQIQETRKLIKSLGGQHTLILSTHILPEVQMTCDRVIIINKGRILAEDSPENLIARNSGLQQISLCVRGPLAELEAFLSQMPALESWRFEHSQGELHSFRLHSRQTDIQEELARQVVARDWGLRSLQAAGGTLEDVFIQLVTQEGASA</sequence>
<dbReference type="GO" id="GO:0005524">
    <property type="term" value="F:ATP binding"/>
    <property type="evidence" value="ECO:0007669"/>
    <property type="project" value="UniProtKB-KW"/>
</dbReference>
<dbReference type="InterPro" id="IPR027417">
    <property type="entry name" value="P-loop_NTPase"/>
</dbReference>
<gene>
    <name evidence="6" type="ORF">COW36_23905</name>
</gene>
<dbReference type="CDD" id="cd03230">
    <property type="entry name" value="ABC_DR_subfamily_A"/>
    <property type="match status" value="1"/>
</dbReference>
<accession>A0A2M7FX85</accession>
<feature type="domain" description="ABC transporter" evidence="5">
    <location>
        <begin position="2"/>
        <end position="232"/>
    </location>
</feature>
<dbReference type="EMBL" id="PFFQ01000066">
    <property type="protein sequence ID" value="PIW13719.1"/>
    <property type="molecule type" value="Genomic_DNA"/>
</dbReference>
<evidence type="ECO:0000313" key="6">
    <source>
        <dbReference type="EMBL" id="PIW13719.1"/>
    </source>
</evidence>
<evidence type="ECO:0000259" key="5">
    <source>
        <dbReference type="PROSITE" id="PS50893"/>
    </source>
</evidence>
<dbReference type="PROSITE" id="PS50893">
    <property type="entry name" value="ABC_TRANSPORTER_2"/>
    <property type="match status" value="1"/>
</dbReference>
<keyword evidence="2" id="KW-0813">Transport</keyword>
<dbReference type="GO" id="GO:0016887">
    <property type="term" value="F:ATP hydrolysis activity"/>
    <property type="evidence" value="ECO:0007669"/>
    <property type="project" value="InterPro"/>
</dbReference>
<evidence type="ECO:0000256" key="2">
    <source>
        <dbReference type="ARBA" id="ARBA00022448"/>
    </source>
</evidence>
<proteinExistence type="inferred from homology"/>
<dbReference type="AlphaFoldDB" id="A0A2M7FX85"/>
<comment type="caution">
    <text evidence="6">The sequence shown here is derived from an EMBL/GenBank/DDBJ whole genome shotgun (WGS) entry which is preliminary data.</text>
</comment>
<dbReference type="PANTHER" id="PTHR43335:SF4">
    <property type="entry name" value="ABC TRANSPORTER, ATP-BINDING PROTEIN"/>
    <property type="match status" value="1"/>
</dbReference>
<protein>
    <submittedName>
        <fullName evidence="6">MFS transporter</fullName>
    </submittedName>
</protein>
<evidence type="ECO:0000313" key="7">
    <source>
        <dbReference type="Proteomes" id="UP000231019"/>
    </source>
</evidence>
<reference evidence="6 7" key="1">
    <citation type="submission" date="2017-09" db="EMBL/GenBank/DDBJ databases">
        <title>Depth-based differentiation of microbial function through sediment-hosted aquifers and enrichment of novel symbionts in the deep terrestrial subsurface.</title>
        <authorList>
            <person name="Probst A.J."/>
            <person name="Ladd B."/>
            <person name="Jarett J.K."/>
            <person name="Geller-Mcgrath D.E."/>
            <person name="Sieber C.M."/>
            <person name="Emerson J.B."/>
            <person name="Anantharaman K."/>
            <person name="Thomas B.C."/>
            <person name="Malmstrom R."/>
            <person name="Stieglmeier M."/>
            <person name="Klingl A."/>
            <person name="Woyke T."/>
            <person name="Ryan C.M."/>
            <person name="Banfield J.F."/>
        </authorList>
    </citation>
    <scope>NUCLEOTIDE SEQUENCE [LARGE SCALE GENOMIC DNA]</scope>
    <source>
        <strain evidence="6">CG17_big_fil_post_rev_8_21_14_2_50_48_46</strain>
    </source>
</reference>
<evidence type="ECO:0000256" key="4">
    <source>
        <dbReference type="ARBA" id="ARBA00022840"/>
    </source>
</evidence>
<dbReference type="SUPFAM" id="SSF52540">
    <property type="entry name" value="P-loop containing nucleoside triphosphate hydrolases"/>
    <property type="match status" value="1"/>
</dbReference>
<comment type="similarity">
    <text evidence="1">Belongs to the ABC transporter superfamily.</text>
</comment>
<dbReference type="Pfam" id="PF00005">
    <property type="entry name" value="ABC_tran"/>
    <property type="match status" value="1"/>
</dbReference>
<name>A0A2M7FX85_9BACT</name>
<dbReference type="Proteomes" id="UP000231019">
    <property type="component" value="Unassembled WGS sequence"/>
</dbReference>
<dbReference type="PANTHER" id="PTHR43335">
    <property type="entry name" value="ABC TRANSPORTER, ATP-BINDING PROTEIN"/>
    <property type="match status" value="1"/>
</dbReference>
<dbReference type="InterPro" id="IPR003439">
    <property type="entry name" value="ABC_transporter-like_ATP-bd"/>
</dbReference>
<dbReference type="SMART" id="SM00382">
    <property type="entry name" value="AAA"/>
    <property type="match status" value="1"/>
</dbReference>
<keyword evidence="4" id="KW-0067">ATP-binding</keyword>
<evidence type="ECO:0000256" key="1">
    <source>
        <dbReference type="ARBA" id="ARBA00005417"/>
    </source>
</evidence>